<keyword evidence="1" id="KW-0472">Membrane</keyword>
<evidence type="ECO:0000256" key="1">
    <source>
        <dbReference type="SAM" id="Phobius"/>
    </source>
</evidence>
<feature type="transmembrane region" description="Helical" evidence="1">
    <location>
        <begin position="21"/>
        <end position="39"/>
    </location>
</feature>
<keyword evidence="3" id="KW-1185">Reference proteome</keyword>
<evidence type="ECO:0000313" key="3">
    <source>
        <dbReference type="Proteomes" id="UP000011668"/>
    </source>
</evidence>
<keyword evidence="1" id="KW-1133">Transmembrane helix</keyword>
<dbReference type="EMBL" id="AFRT01000807">
    <property type="protein sequence ID" value="ELU42445.1"/>
    <property type="molecule type" value="Genomic_DNA"/>
</dbReference>
<dbReference type="HOGENOM" id="CLU_3034030_0_0_1"/>
<protein>
    <submittedName>
        <fullName evidence="2">Uncharacterized protein</fullName>
    </submittedName>
</protein>
<name>L8WWS4_THACA</name>
<proteinExistence type="predicted"/>
<reference evidence="2 3" key="1">
    <citation type="journal article" date="2013" name="Nat. Commun.">
        <title>The evolution and pathogenic mechanisms of the rice sheath blight pathogen.</title>
        <authorList>
            <person name="Zheng A."/>
            <person name="Lin R."/>
            <person name="Xu L."/>
            <person name="Qin P."/>
            <person name="Tang C."/>
            <person name="Ai P."/>
            <person name="Zhang D."/>
            <person name="Liu Y."/>
            <person name="Sun Z."/>
            <person name="Feng H."/>
            <person name="Wang Y."/>
            <person name="Chen Y."/>
            <person name="Liang X."/>
            <person name="Fu R."/>
            <person name="Li Q."/>
            <person name="Zhang J."/>
            <person name="Yu X."/>
            <person name="Xie Z."/>
            <person name="Ding L."/>
            <person name="Guan P."/>
            <person name="Tang J."/>
            <person name="Liang Y."/>
            <person name="Wang S."/>
            <person name="Deng Q."/>
            <person name="Li S."/>
            <person name="Zhu J."/>
            <person name="Wang L."/>
            <person name="Liu H."/>
            <person name="Li P."/>
        </authorList>
    </citation>
    <scope>NUCLEOTIDE SEQUENCE [LARGE SCALE GENOMIC DNA]</scope>
    <source>
        <strain evidence="3">AG-1 IA</strain>
    </source>
</reference>
<dbReference type="AlphaFoldDB" id="L8WWS4"/>
<accession>L8WWS4</accession>
<gene>
    <name evidence="2" type="ORF">AG1IA_03529</name>
</gene>
<dbReference type="Proteomes" id="UP000011668">
    <property type="component" value="Unassembled WGS sequence"/>
</dbReference>
<comment type="caution">
    <text evidence="2">The sequence shown here is derived from an EMBL/GenBank/DDBJ whole genome shotgun (WGS) entry which is preliminary data.</text>
</comment>
<sequence>MRMLRRTRTWLDRILLAYIRILLKIPYFHVMGLLFRYSGVATRVIDILLACGTYM</sequence>
<evidence type="ECO:0000313" key="2">
    <source>
        <dbReference type="EMBL" id="ELU42445.1"/>
    </source>
</evidence>
<keyword evidence="1" id="KW-0812">Transmembrane</keyword>
<organism evidence="2 3">
    <name type="scientific">Thanatephorus cucumeris (strain AG1-IA)</name>
    <name type="common">Rice sheath blight fungus</name>
    <name type="synonym">Rhizoctonia solani</name>
    <dbReference type="NCBI Taxonomy" id="983506"/>
    <lineage>
        <taxon>Eukaryota</taxon>
        <taxon>Fungi</taxon>
        <taxon>Dikarya</taxon>
        <taxon>Basidiomycota</taxon>
        <taxon>Agaricomycotina</taxon>
        <taxon>Agaricomycetes</taxon>
        <taxon>Cantharellales</taxon>
        <taxon>Ceratobasidiaceae</taxon>
        <taxon>Rhizoctonia</taxon>
        <taxon>Rhizoctonia solani AG-1</taxon>
    </lineage>
</organism>